<dbReference type="Proteomes" id="UP000012073">
    <property type="component" value="Unassembled WGS sequence"/>
</dbReference>
<evidence type="ECO:0008006" key="4">
    <source>
        <dbReference type="Google" id="ProtNLM"/>
    </source>
</evidence>
<dbReference type="PANTHER" id="PTHR36987">
    <property type="entry name" value="NADH DEHYDROGENASE [UBIQUINONE] 1 BETA SUBCOMPLEX SUBUNIT 2-LIKE"/>
    <property type="match status" value="1"/>
</dbReference>
<gene>
    <name evidence="2" type="ORF">CHC_T00001543001</name>
</gene>
<evidence type="ECO:0000313" key="2">
    <source>
        <dbReference type="EMBL" id="CDF32665.1"/>
    </source>
</evidence>
<evidence type="ECO:0000256" key="1">
    <source>
        <dbReference type="SAM" id="Phobius"/>
    </source>
</evidence>
<accession>R7Q5C9</accession>
<feature type="transmembrane region" description="Helical" evidence="1">
    <location>
        <begin position="24"/>
        <end position="44"/>
    </location>
</feature>
<evidence type="ECO:0000313" key="3">
    <source>
        <dbReference type="Proteomes" id="UP000012073"/>
    </source>
</evidence>
<name>R7Q5C9_CHOCR</name>
<dbReference type="InterPro" id="IPR044980">
    <property type="entry name" value="NDUFB2_plant/fungi"/>
</dbReference>
<dbReference type="OrthoDB" id="531564at2759"/>
<keyword evidence="3" id="KW-1185">Reference proteome</keyword>
<dbReference type="GeneID" id="17320155"/>
<keyword evidence="1" id="KW-1133">Transmembrane helix</keyword>
<dbReference type="GO" id="GO:0045271">
    <property type="term" value="C:respiratory chain complex I"/>
    <property type="evidence" value="ECO:0007669"/>
    <property type="project" value="InterPro"/>
</dbReference>
<proteinExistence type="predicted"/>
<keyword evidence="1" id="KW-0472">Membrane</keyword>
<dbReference type="EMBL" id="HG001531">
    <property type="protein sequence ID" value="CDF32665.1"/>
    <property type="molecule type" value="Genomic_DNA"/>
</dbReference>
<dbReference type="OMA" id="MMYRAKQ"/>
<dbReference type="PANTHER" id="PTHR36987:SF1">
    <property type="entry name" value="NADH DEHYDROGENASE [UBIQUINONE] 1 BETA SUBCOMPLEX SUBUNIT 2"/>
    <property type="match status" value="1"/>
</dbReference>
<reference evidence="3" key="1">
    <citation type="journal article" date="2013" name="Proc. Natl. Acad. Sci. U.S.A.">
        <title>Genome structure and metabolic features in the red seaweed Chondrus crispus shed light on evolution of the Archaeplastida.</title>
        <authorList>
            <person name="Collen J."/>
            <person name="Porcel B."/>
            <person name="Carre W."/>
            <person name="Ball S.G."/>
            <person name="Chaparro C."/>
            <person name="Tonon T."/>
            <person name="Barbeyron T."/>
            <person name="Michel G."/>
            <person name="Noel B."/>
            <person name="Valentin K."/>
            <person name="Elias M."/>
            <person name="Artiguenave F."/>
            <person name="Arun A."/>
            <person name="Aury J.M."/>
            <person name="Barbosa-Neto J.F."/>
            <person name="Bothwell J.H."/>
            <person name="Bouget F.Y."/>
            <person name="Brillet L."/>
            <person name="Cabello-Hurtado F."/>
            <person name="Capella-Gutierrez S."/>
            <person name="Charrier B."/>
            <person name="Cladiere L."/>
            <person name="Cock J.M."/>
            <person name="Coelho S.M."/>
            <person name="Colleoni C."/>
            <person name="Czjzek M."/>
            <person name="Da Silva C."/>
            <person name="Delage L."/>
            <person name="Denoeud F."/>
            <person name="Deschamps P."/>
            <person name="Dittami S.M."/>
            <person name="Gabaldon T."/>
            <person name="Gachon C.M."/>
            <person name="Groisillier A."/>
            <person name="Herve C."/>
            <person name="Jabbari K."/>
            <person name="Katinka M."/>
            <person name="Kloareg B."/>
            <person name="Kowalczyk N."/>
            <person name="Labadie K."/>
            <person name="Leblanc C."/>
            <person name="Lopez P.J."/>
            <person name="McLachlan D.H."/>
            <person name="Meslet-Cladiere L."/>
            <person name="Moustafa A."/>
            <person name="Nehr Z."/>
            <person name="Nyvall Collen P."/>
            <person name="Panaud O."/>
            <person name="Partensky F."/>
            <person name="Poulain J."/>
            <person name="Rensing S.A."/>
            <person name="Rousvoal S."/>
            <person name="Samson G."/>
            <person name="Symeonidi A."/>
            <person name="Weissenbach J."/>
            <person name="Zambounis A."/>
            <person name="Wincker P."/>
            <person name="Boyen C."/>
        </authorList>
    </citation>
    <scope>NUCLEOTIDE SEQUENCE [LARGE SCALE GENOMIC DNA]</scope>
    <source>
        <strain evidence="3">cv. Stackhouse</strain>
    </source>
</reference>
<sequence length="77" mass="8639">MGGPPEKYPQPGKPYGGFKPVPPAAWQSRVGYVMGVSMWLWIFYRGKKDLPHLLGWKHPWDHHGGHGGDGHEAAEKH</sequence>
<dbReference type="Gramene" id="CDF32665">
    <property type="protein sequence ID" value="CDF32665"/>
    <property type="gene ID" value="CHC_T00001543001"/>
</dbReference>
<dbReference type="RefSeq" id="XP_005712436.1">
    <property type="nucleotide sequence ID" value="XM_005712379.1"/>
</dbReference>
<dbReference type="KEGG" id="ccp:CHC_T00001543001"/>
<keyword evidence="1" id="KW-0812">Transmembrane</keyword>
<dbReference type="AlphaFoldDB" id="R7Q5C9"/>
<protein>
    <recommendedName>
        <fullName evidence="4">NADH dehydrogenase [ubiquinone] 1 beta subcomplex subunit 2</fullName>
    </recommendedName>
</protein>
<dbReference type="GO" id="GO:0005743">
    <property type="term" value="C:mitochondrial inner membrane"/>
    <property type="evidence" value="ECO:0007669"/>
    <property type="project" value="InterPro"/>
</dbReference>
<organism evidence="2 3">
    <name type="scientific">Chondrus crispus</name>
    <name type="common">Carrageen Irish moss</name>
    <name type="synonym">Polymorpha crispa</name>
    <dbReference type="NCBI Taxonomy" id="2769"/>
    <lineage>
        <taxon>Eukaryota</taxon>
        <taxon>Rhodophyta</taxon>
        <taxon>Florideophyceae</taxon>
        <taxon>Rhodymeniophycidae</taxon>
        <taxon>Gigartinales</taxon>
        <taxon>Gigartinaceae</taxon>
        <taxon>Chondrus</taxon>
    </lineage>
</organism>